<name>A0A1M6AEH6_9FIRM</name>
<evidence type="ECO:0000313" key="5">
    <source>
        <dbReference type="EMBL" id="SHI34954.1"/>
    </source>
</evidence>
<dbReference type="EMBL" id="FQZP01000001">
    <property type="protein sequence ID" value="SHI34954.1"/>
    <property type="molecule type" value="Genomic_DNA"/>
</dbReference>
<dbReference type="PROSITE" id="PS50995">
    <property type="entry name" value="HTH_MARR_2"/>
    <property type="match status" value="1"/>
</dbReference>
<sequence length="139" mass="15816">MVGSALALISAIRDRANRFLEEQMARHGLHGLVTSHGNILYNLFIHKEMSMKELSRVTGKDKSTITALVNKLLDLGYVTRKRDPEDQRSYCVSLTPKGAAMEKAFFQISEELMTTLYRGISEEEQQQLVALLKRIKDNF</sequence>
<dbReference type="InterPro" id="IPR036388">
    <property type="entry name" value="WH-like_DNA-bd_sf"/>
</dbReference>
<protein>
    <submittedName>
        <fullName evidence="5">DNA-binding transcriptional regulator, MarR family</fullName>
    </submittedName>
</protein>
<dbReference type="PANTHER" id="PTHR42756:SF1">
    <property type="entry name" value="TRANSCRIPTIONAL REPRESSOR OF EMRAB OPERON"/>
    <property type="match status" value="1"/>
</dbReference>
<dbReference type="InterPro" id="IPR036390">
    <property type="entry name" value="WH_DNA-bd_sf"/>
</dbReference>
<dbReference type="Pfam" id="PF12802">
    <property type="entry name" value="MarR_2"/>
    <property type="match status" value="1"/>
</dbReference>
<evidence type="ECO:0000256" key="2">
    <source>
        <dbReference type="ARBA" id="ARBA00023125"/>
    </source>
</evidence>
<dbReference type="SMART" id="SM00347">
    <property type="entry name" value="HTH_MARR"/>
    <property type="match status" value="1"/>
</dbReference>
<keyword evidence="2 5" id="KW-0238">DNA-binding</keyword>
<dbReference type="Proteomes" id="UP000324781">
    <property type="component" value="Unassembled WGS sequence"/>
</dbReference>
<evidence type="ECO:0000259" key="4">
    <source>
        <dbReference type="PROSITE" id="PS50995"/>
    </source>
</evidence>
<evidence type="ECO:0000256" key="1">
    <source>
        <dbReference type="ARBA" id="ARBA00023015"/>
    </source>
</evidence>
<dbReference type="GO" id="GO:0003700">
    <property type="term" value="F:DNA-binding transcription factor activity"/>
    <property type="evidence" value="ECO:0007669"/>
    <property type="project" value="InterPro"/>
</dbReference>
<dbReference type="PANTHER" id="PTHR42756">
    <property type="entry name" value="TRANSCRIPTIONAL REGULATOR, MARR"/>
    <property type="match status" value="1"/>
</dbReference>
<dbReference type="SUPFAM" id="SSF46785">
    <property type="entry name" value="Winged helix' DNA-binding domain"/>
    <property type="match status" value="1"/>
</dbReference>
<dbReference type="AlphaFoldDB" id="A0A1M6AEH6"/>
<dbReference type="PRINTS" id="PR00598">
    <property type="entry name" value="HTHMARR"/>
</dbReference>
<proteinExistence type="predicted"/>
<keyword evidence="6" id="KW-1185">Reference proteome</keyword>
<organism evidence="5 6">
    <name type="scientific">Thermoclostridium caenicola</name>
    <dbReference type="NCBI Taxonomy" id="659425"/>
    <lineage>
        <taxon>Bacteria</taxon>
        <taxon>Bacillati</taxon>
        <taxon>Bacillota</taxon>
        <taxon>Clostridia</taxon>
        <taxon>Eubacteriales</taxon>
        <taxon>Oscillospiraceae</taxon>
        <taxon>Thermoclostridium</taxon>
    </lineage>
</organism>
<dbReference type="Gene3D" id="1.10.10.10">
    <property type="entry name" value="Winged helix-like DNA-binding domain superfamily/Winged helix DNA-binding domain"/>
    <property type="match status" value="1"/>
</dbReference>
<accession>A0A1M6AEH6</accession>
<gene>
    <name evidence="5" type="ORF">SAMN05444373_100113</name>
</gene>
<feature type="domain" description="HTH marR-type" evidence="4">
    <location>
        <begin position="1"/>
        <end position="137"/>
    </location>
</feature>
<evidence type="ECO:0000256" key="3">
    <source>
        <dbReference type="ARBA" id="ARBA00023163"/>
    </source>
</evidence>
<dbReference type="GO" id="GO:0003677">
    <property type="term" value="F:DNA binding"/>
    <property type="evidence" value="ECO:0007669"/>
    <property type="project" value="UniProtKB-KW"/>
</dbReference>
<reference evidence="5 6" key="1">
    <citation type="submission" date="2016-11" db="EMBL/GenBank/DDBJ databases">
        <authorList>
            <person name="Varghese N."/>
            <person name="Submissions S."/>
        </authorList>
    </citation>
    <scope>NUCLEOTIDE SEQUENCE [LARGE SCALE GENOMIC DNA]</scope>
    <source>
        <strain evidence="5 6">DSM 19027</strain>
    </source>
</reference>
<keyword evidence="1" id="KW-0805">Transcription regulation</keyword>
<dbReference type="InterPro" id="IPR000835">
    <property type="entry name" value="HTH_MarR-typ"/>
</dbReference>
<evidence type="ECO:0000313" key="6">
    <source>
        <dbReference type="Proteomes" id="UP000324781"/>
    </source>
</evidence>
<keyword evidence="3" id="KW-0804">Transcription</keyword>